<dbReference type="InterPro" id="IPR003085">
    <property type="entry name" value="AcuC"/>
</dbReference>
<dbReference type="GO" id="GO:0040029">
    <property type="term" value="P:epigenetic regulation of gene expression"/>
    <property type="evidence" value="ECO:0007669"/>
    <property type="project" value="TreeGrafter"/>
</dbReference>
<keyword evidence="9" id="KW-1185">Reference proteome</keyword>
<dbReference type="InterPro" id="IPR037138">
    <property type="entry name" value="His_deacetylse_dom_sf"/>
</dbReference>
<keyword evidence="4" id="KW-0006">Acetoin catabolism</keyword>
<dbReference type="RefSeq" id="WP_342826394.1">
    <property type="nucleotide sequence ID" value="NZ_CP046146.1"/>
</dbReference>
<dbReference type="PANTHER" id="PTHR10625:SF10">
    <property type="entry name" value="HISTONE DEACETYLASE HDAC1"/>
    <property type="match status" value="1"/>
</dbReference>
<dbReference type="Proteomes" id="UP001321249">
    <property type="component" value="Unassembled WGS sequence"/>
</dbReference>
<evidence type="ECO:0000256" key="2">
    <source>
        <dbReference type="ARBA" id="ARBA00005947"/>
    </source>
</evidence>
<evidence type="ECO:0000313" key="7">
    <source>
        <dbReference type="EMBL" id="MDG0867743.1"/>
    </source>
</evidence>
<comment type="similarity">
    <text evidence="2">Belongs to the histone deacetylase family.</text>
</comment>
<dbReference type="Proteomes" id="UP001219901">
    <property type="component" value="Chromosome"/>
</dbReference>
<dbReference type="PRINTS" id="PR01271">
    <property type="entry name" value="HISDACETLASE"/>
</dbReference>
<dbReference type="EMBL" id="CP046147">
    <property type="protein sequence ID" value="WFG39894.1"/>
    <property type="molecule type" value="Genomic_DNA"/>
</dbReference>
<dbReference type="GO" id="GO:0016787">
    <property type="term" value="F:hydrolase activity"/>
    <property type="evidence" value="ECO:0007669"/>
    <property type="project" value="UniProtKB-KW"/>
</dbReference>
<evidence type="ECO:0000256" key="3">
    <source>
        <dbReference type="ARBA" id="ARBA00020218"/>
    </source>
</evidence>
<dbReference type="SUPFAM" id="SSF52768">
    <property type="entry name" value="Arginase/deacetylase"/>
    <property type="match status" value="1"/>
</dbReference>
<evidence type="ECO:0000256" key="4">
    <source>
        <dbReference type="ARBA" id="ARBA00022627"/>
    </source>
</evidence>
<dbReference type="GO" id="GO:0045150">
    <property type="term" value="P:acetoin catabolic process"/>
    <property type="evidence" value="ECO:0007669"/>
    <property type="project" value="UniProtKB-KW"/>
</dbReference>
<dbReference type="Pfam" id="PF00850">
    <property type="entry name" value="Hist_deacetyl"/>
    <property type="match status" value="1"/>
</dbReference>
<gene>
    <name evidence="7" type="ORF">GKO46_11755</name>
    <name evidence="8" type="ORF">GKO48_09780</name>
</gene>
<sequence length="382" mass="41190">MTSDWQNPITAFVYTDELSQYQLSAEHPLRPIRLQHMHELMKSSGLFDLANVDSPAPRVATKAEIETSHDPDYVSIVEAISNGAIAPGMGEFGLGSSDNPVREGMYETTALCVGSTLTASELVTSGKADIAFAPAGGVHHHAMPRSAAGFGVFNDAVIAMKAMVEAGLRVAYIDIDCHHGDGVQIGHYDSDQVLTISIHESGQWLFPGTGYVQEIGSGDGTGYSVNIPLAPYTQDDEWHKAFDEVIPPLVRAFKPDVLFTQLGIDTHFQDPLTHLALTTQGFNLAVQKLGSLAAEIGKWVAVGGGGYDLSAVARSWTMALATMANHDLPDQIPSTFDSLQHLTNFADVPPEPSEDRYLSEIQSFNNGTLKEIRALVLPKFGI</sequence>
<dbReference type="PANTHER" id="PTHR10625">
    <property type="entry name" value="HISTONE DEACETYLASE HDAC1-RELATED"/>
    <property type="match status" value="1"/>
</dbReference>
<dbReference type="InterPro" id="IPR023801">
    <property type="entry name" value="His_deacetylse_dom"/>
</dbReference>
<reference evidence="9" key="3">
    <citation type="submission" date="2023-06" db="EMBL/GenBank/DDBJ databases">
        <title>Pangenomics reveal diversification of enzyme families and niche specialization in globally abundant SAR202 bacteria.</title>
        <authorList>
            <person name="Saw J.H.W."/>
        </authorList>
    </citation>
    <scope>NUCLEOTIDE SEQUENCE [LARGE SCALE GENOMIC DNA]</scope>
    <source>
        <strain evidence="9">JH1073</strain>
    </source>
</reference>
<evidence type="ECO:0000313" key="9">
    <source>
        <dbReference type="Proteomes" id="UP001219901"/>
    </source>
</evidence>
<keyword evidence="5" id="KW-0378">Hydrolase</keyword>
<reference evidence="9 10" key="1">
    <citation type="submission" date="2019-11" db="EMBL/GenBank/DDBJ databases">
        <authorList>
            <person name="Cho J.-C."/>
        </authorList>
    </citation>
    <scope>NUCLEOTIDE SEQUENCE [LARGE SCALE GENOMIC DNA]</scope>
    <source>
        <strain evidence="8 9">JH1073</strain>
        <strain evidence="7 10">JH702</strain>
    </source>
</reference>
<evidence type="ECO:0000256" key="5">
    <source>
        <dbReference type="ARBA" id="ARBA00022801"/>
    </source>
</evidence>
<dbReference type="CDD" id="cd09994">
    <property type="entry name" value="HDAC_AcuC_like"/>
    <property type="match status" value="1"/>
</dbReference>
<dbReference type="AlphaFoldDB" id="A0AAJ5ZEU3"/>
<proteinExistence type="inferred from homology"/>
<dbReference type="InterPro" id="IPR003084">
    <property type="entry name" value="HDAC_I/II"/>
</dbReference>
<evidence type="ECO:0000313" key="8">
    <source>
        <dbReference type="EMBL" id="WFG39894.1"/>
    </source>
</evidence>
<dbReference type="InterPro" id="IPR000286">
    <property type="entry name" value="HDACs"/>
</dbReference>
<protein>
    <recommendedName>
        <fullName evidence="3">Acetoin utilization protein AcuC</fullName>
    </recommendedName>
</protein>
<feature type="domain" description="Histone deacetylase" evidence="6">
    <location>
        <begin position="27"/>
        <end position="322"/>
    </location>
</feature>
<organism evidence="8 9">
    <name type="scientific">Candidatus Lucifugimonas marina</name>
    <dbReference type="NCBI Taxonomy" id="3038979"/>
    <lineage>
        <taxon>Bacteria</taxon>
        <taxon>Bacillati</taxon>
        <taxon>Chloroflexota</taxon>
        <taxon>Dehalococcoidia</taxon>
        <taxon>SAR202 cluster</taxon>
        <taxon>Candidatus Lucifugimonadales</taxon>
        <taxon>Candidatus Lucifugimonadaceae</taxon>
        <taxon>Candidatus Lucifugimonas</taxon>
    </lineage>
</organism>
<name>A0AAJ5ZEU3_9CHLR</name>
<dbReference type="EMBL" id="WMBE01000003">
    <property type="protein sequence ID" value="MDG0867743.1"/>
    <property type="molecule type" value="Genomic_DNA"/>
</dbReference>
<evidence type="ECO:0000259" key="6">
    <source>
        <dbReference type="Pfam" id="PF00850"/>
    </source>
</evidence>
<accession>A0AAJ5ZEU3</accession>
<dbReference type="PRINTS" id="PR01270">
    <property type="entry name" value="HDASUPER"/>
</dbReference>
<dbReference type="Gene3D" id="3.40.800.20">
    <property type="entry name" value="Histone deacetylase domain"/>
    <property type="match status" value="1"/>
</dbReference>
<reference evidence="8" key="2">
    <citation type="journal article" date="2023" name="Nat. Commun.">
        <title>Cultivation of marine bacteria of the SAR202 clade.</title>
        <authorList>
            <person name="Lim Y."/>
            <person name="Seo J.H."/>
            <person name="Giovannoni S.J."/>
            <person name="Kang I."/>
            <person name="Cho J.C."/>
        </authorList>
    </citation>
    <scope>NUCLEOTIDE SEQUENCE</scope>
    <source>
        <strain evidence="8">JH1073</strain>
    </source>
</reference>
<dbReference type="GO" id="GO:0004407">
    <property type="term" value="F:histone deacetylase activity"/>
    <property type="evidence" value="ECO:0007669"/>
    <property type="project" value="InterPro"/>
</dbReference>
<evidence type="ECO:0000313" key="10">
    <source>
        <dbReference type="Proteomes" id="UP001321249"/>
    </source>
</evidence>
<evidence type="ECO:0000256" key="1">
    <source>
        <dbReference type="ARBA" id="ARBA00005101"/>
    </source>
</evidence>
<comment type="pathway">
    <text evidence="1">Ketone degradation; acetoin degradation.</text>
</comment>
<dbReference type="InterPro" id="IPR023696">
    <property type="entry name" value="Ureohydrolase_dom_sf"/>
</dbReference>